<feature type="region of interest" description="Disordered" evidence="1">
    <location>
        <begin position="129"/>
        <end position="152"/>
    </location>
</feature>
<proteinExistence type="predicted"/>
<dbReference type="EMBL" id="CP060131">
    <property type="protein sequence ID" value="QNG53692.1"/>
    <property type="molecule type" value="Genomic_DNA"/>
</dbReference>
<dbReference type="Proteomes" id="UP000515728">
    <property type="component" value="Chromosome"/>
</dbReference>
<evidence type="ECO:0000313" key="3">
    <source>
        <dbReference type="Proteomes" id="UP000515728"/>
    </source>
</evidence>
<dbReference type="KEGG" id="ppel:H6H00_07045"/>
<evidence type="ECO:0000313" key="2">
    <source>
        <dbReference type="EMBL" id="QNG53692.1"/>
    </source>
</evidence>
<gene>
    <name evidence="2" type="ORF">H6H00_07045</name>
</gene>
<keyword evidence="3" id="KW-1185">Reference proteome</keyword>
<reference evidence="2 3" key="1">
    <citation type="submission" date="2020-08" db="EMBL/GenBank/DDBJ databases">
        <authorList>
            <person name="Mo P."/>
        </authorList>
    </citation>
    <scope>NUCLEOTIDE SEQUENCE [LARGE SCALE GENOMIC DNA]</scope>
    <source>
        <strain evidence="2 3">CGMCC 4.1532</strain>
    </source>
</reference>
<sequence length="166" mass="17720">MSVVARRVAAVPARSATDTWRAITALLTADGDPARSRLEAVTNLAAMLITEEYTTLAPIVILPAVGDRIRIYTVHGEAAADAMHEEQPLASWPLQASGWTISFPCEELDLADTTEALRAHPGFTARDLRAGADSTAESAVESGGAPARTADRRDALVVDLEELRRS</sequence>
<dbReference type="RefSeq" id="WP_185720519.1">
    <property type="nucleotide sequence ID" value="NZ_BAAAWI010000001.1"/>
</dbReference>
<name>A0A7G7MLN1_9PSEU</name>
<evidence type="ECO:0000256" key="1">
    <source>
        <dbReference type="SAM" id="MobiDB-lite"/>
    </source>
</evidence>
<organism evidence="2 3">
    <name type="scientific">Pseudonocardia petroleophila</name>
    <dbReference type="NCBI Taxonomy" id="37331"/>
    <lineage>
        <taxon>Bacteria</taxon>
        <taxon>Bacillati</taxon>
        <taxon>Actinomycetota</taxon>
        <taxon>Actinomycetes</taxon>
        <taxon>Pseudonocardiales</taxon>
        <taxon>Pseudonocardiaceae</taxon>
        <taxon>Pseudonocardia</taxon>
    </lineage>
</organism>
<accession>A0A7G7MLN1</accession>
<protein>
    <submittedName>
        <fullName evidence="2">Uncharacterized protein</fullName>
    </submittedName>
</protein>
<dbReference type="AlphaFoldDB" id="A0A7G7MLN1"/>